<evidence type="ECO:0000256" key="1">
    <source>
        <dbReference type="ARBA" id="ARBA00008898"/>
    </source>
</evidence>
<keyword evidence="5" id="KW-1185">Reference proteome</keyword>
<dbReference type="Pfam" id="PF01613">
    <property type="entry name" value="Flavin_Reduct"/>
    <property type="match status" value="1"/>
</dbReference>
<dbReference type="STRING" id="28181.BEN30_00430"/>
<comment type="similarity">
    <text evidence="1">Belongs to the non-flavoprotein flavin reductase family.</text>
</comment>
<dbReference type="OrthoDB" id="9792858at2"/>
<dbReference type="EMBL" id="MCGG01000067">
    <property type="protein sequence ID" value="OEJ64602.1"/>
    <property type="molecule type" value="Genomic_DNA"/>
</dbReference>
<gene>
    <name evidence="4" type="ORF">BEN30_00430</name>
</gene>
<dbReference type="PANTHER" id="PTHR30466">
    <property type="entry name" value="FLAVIN REDUCTASE"/>
    <property type="match status" value="1"/>
</dbReference>
<keyword evidence="2" id="KW-0560">Oxidoreductase</keyword>
<protein>
    <recommendedName>
        <fullName evidence="3">Flavin reductase like domain-containing protein</fullName>
    </recommendedName>
</protein>
<organism evidence="4 5">
    <name type="scientific">Magnetovibrio blakemorei</name>
    <dbReference type="NCBI Taxonomy" id="28181"/>
    <lineage>
        <taxon>Bacteria</taxon>
        <taxon>Pseudomonadati</taxon>
        <taxon>Pseudomonadota</taxon>
        <taxon>Alphaproteobacteria</taxon>
        <taxon>Rhodospirillales</taxon>
        <taxon>Magnetovibrionaceae</taxon>
        <taxon>Magnetovibrio</taxon>
    </lineage>
</organism>
<dbReference type="RefSeq" id="WP_069959104.1">
    <property type="nucleotide sequence ID" value="NZ_MCGG01000067.1"/>
</dbReference>
<sequence>MGTFATGVCVVCARNAYGEAIGMTVNSFSSVSLDPPLVLVCLGEESPRAQAIINAGKFSISMLGETQLGISNHFALPGQGLAGEGMLKDGQSTTPIVPNAASVVECEVETQYPGGDHVILIGRVTHLETNVDVGPLIYYRGAYRKLNGEV</sequence>
<dbReference type="GO" id="GO:0010181">
    <property type="term" value="F:FMN binding"/>
    <property type="evidence" value="ECO:0007669"/>
    <property type="project" value="InterPro"/>
</dbReference>
<evidence type="ECO:0000259" key="3">
    <source>
        <dbReference type="SMART" id="SM00903"/>
    </source>
</evidence>
<dbReference type="InterPro" id="IPR002563">
    <property type="entry name" value="Flavin_Rdtase-like_dom"/>
</dbReference>
<dbReference type="SMART" id="SM00903">
    <property type="entry name" value="Flavin_Reduct"/>
    <property type="match status" value="1"/>
</dbReference>
<dbReference type="GO" id="GO:0042602">
    <property type="term" value="F:riboflavin reductase (NADPH) activity"/>
    <property type="evidence" value="ECO:0007669"/>
    <property type="project" value="TreeGrafter"/>
</dbReference>
<dbReference type="SUPFAM" id="SSF50475">
    <property type="entry name" value="FMN-binding split barrel"/>
    <property type="match status" value="1"/>
</dbReference>
<evidence type="ECO:0000256" key="2">
    <source>
        <dbReference type="ARBA" id="ARBA00023002"/>
    </source>
</evidence>
<comment type="caution">
    <text evidence="4">The sequence shown here is derived from an EMBL/GenBank/DDBJ whole genome shotgun (WGS) entry which is preliminary data.</text>
</comment>
<evidence type="ECO:0000313" key="4">
    <source>
        <dbReference type="EMBL" id="OEJ64602.1"/>
    </source>
</evidence>
<reference evidence="5" key="1">
    <citation type="submission" date="2016-07" db="EMBL/GenBank/DDBJ databases">
        <authorList>
            <person name="Florea S."/>
            <person name="Webb J.S."/>
            <person name="Jaromczyk J."/>
            <person name="Schardl C.L."/>
        </authorList>
    </citation>
    <scope>NUCLEOTIDE SEQUENCE [LARGE SCALE GENOMIC DNA]</scope>
    <source>
        <strain evidence="5">MV-1</strain>
    </source>
</reference>
<dbReference type="Gene3D" id="2.30.110.10">
    <property type="entry name" value="Electron Transport, Fmn-binding Protein, Chain A"/>
    <property type="match status" value="1"/>
</dbReference>
<dbReference type="PANTHER" id="PTHR30466:SF11">
    <property type="entry name" value="FLAVIN-DEPENDENT MONOOXYGENASE, REDUCTASE SUBUNIT HSAB"/>
    <property type="match status" value="1"/>
</dbReference>
<dbReference type="InterPro" id="IPR050268">
    <property type="entry name" value="NADH-dep_flavin_reductase"/>
</dbReference>
<dbReference type="InterPro" id="IPR012349">
    <property type="entry name" value="Split_barrel_FMN-bd"/>
</dbReference>
<evidence type="ECO:0000313" key="5">
    <source>
        <dbReference type="Proteomes" id="UP000095347"/>
    </source>
</evidence>
<dbReference type="AlphaFoldDB" id="A0A1E5Q432"/>
<proteinExistence type="inferred from homology"/>
<feature type="domain" description="Flavin reductase like" evidence="3">
    <location>
        <begin position="1"/>
        <end position="145"/>
    </location>
</feature>
<accession>A0A1E5Q432</accession>
<dbReference type="Proteomes" id="UP000095347">
    <property type="component" value="Unassembled WGS sequence"/>
</dbReference>
<name>A0A1E5Q432_9PROT</name>